<dbReference type="OrthoDB" id="1922492at2759"/>
<dbReference type="PANTHER" id="PTHR35469">
    <property type="entry name" value="TRANSMEMBRANE PROTEIN"/>
    <property type="match status" value="1"/>
</dbReference>
<feature type="transmembrane region" description="Helical" evidence="2">
    <location>
        <begin position="163"/>
        <end position="183"/>
    </location>
</feature>
<dbReference type="PANTHER" id="PTHR35469:SF4">
    <property type="entry name" value="TRANSMEMBRANE PROTEIN"/>
    <property type="match status" value="1"/>
</dbReference>
<dbReference type="Proteomes" id="UP001652660">
    <property type="component" value="Chromosome 8c"/>
</dbReference>
<organism evidence="3 4">
    <name type="scientific">Coffea arabica</name>
    <name type="common">Arabian coffee</name>
    <dbReference type="NCBI Taxonomy" id="13443"/>
    <lineage>
        <taxon>Eukaryota</taxon>
        <taxon>Viridiplantae</taxon>
        <taxon>Streptophyta</taxon>
        <taxon>Embryophyta</taxon>
        <taxon>Tracheophyta</taxon>
        <taxon>Spermatophyta</taxon>
        <taxon>Magnoliopsida</taxon>
        <taxon>eudicotyledons</taxon>
        <taxon>Gunneridae</taxon>
        <taxon>Pentapetalae</taxon>
        <taxon>asterids</taxon>
        <taxon>lamiids</taxon>
        <taxon>Gentianales</taxon>
        <taxon>Rubiaceae</taxon>
        <taxon>Ixoroideae</taxon>
        <taxon>Gardenieae complex</taxon>
        <taxon>Bertiereae - Coffeeae clade</taxon>
        <taxon>Coffeeae</taxon>
        <taxon>Coffea</taxon>
    </lineage>
</organism>
<dbReference type="AlphaFoldDB" id="A0A6P6TZ81"/>
<keyword evidence="3" id="KW-1185">Reference proteome</keyword>
<name>A0A6P6TZ81_COFAR</name>
<evidence type="ECO:0000313" key="3">
    <source>
        <dbReference type="Proteomes" id="UP001652660"/>
    </source>
</evidence>
<sequence length="280" mass="30107">MSSGREGRRRRIVDRGTDRLALITGQIRTLPSDSESDHSHGSHSHTASCPPSISQSHDAVASPQTQDKSSGSLPPSLDSVSEISEHFMTGDRGGPIMRECESSMESSKVSSFDLDGKGSPAQDPQLFVSQKDHYFEAISHFHKIVSPKAVKLEIVATESTRTLCALVVAILVVLASVGFPILGSSFFKSVVFFRPLYLLLLTNVTIVVARLLERQRGLGRPEQQPTSSPSVGETGFADQLGSALELAFLLQDVTGAMFMDCSIYAVTVICGLSLAGKLGW</sequence>
<evidence type="ECO:0000313" key="4">
    <source>
        <dbReference type="RefSeq" id="XP_027083127.1"/>
    </source>
</evidence>
<feature type="region of interest" description="Disordered" evidence="1">
    <location>
        <begin position="1"/>
        <end position="79"/>
    </location>
</feature>
<feature type="compositionally biased region" description="Polar residues" evidence="1">
    <location>
        <begin position="46"/>
        <end position="79"/>
    </location>
</feature>
<evidence type="ECO:0000256" key="2">
    <source>
        <dbReference type="SAM" id="Phobius"/>
    </source>
</evidence>
<feature type="transmembrane region" description="Helical" evidence="2">
    <location>
        <begin position="195"/>
        <end position="212"/>
    </location>
</feature>
<dbReference type="GeneID" id="113705469"/>
<reference evidence="3" key="1">
    <citation type="journal article" date="2025" name="Foods">
        <title>Unveiling the Microbial Signatures of Arabica Coffee Cherries: Insights into Ripeness Specific Diversity, Functional Traits, and Implications for Quality and Safety.</title>
        <authorList>
            <consortium name="RefSeq"/>
            <person name="Tenea G.N."/>
            <person name="Cifuentes V."/>
            <person name="Reyes P."/>
            <person name="Cevallos-Vallejos M."/>
        </authorList>
    </citation>
    <scope>NUCLEOTIDE SEQUENCE [LARGE SCALE GENOMIC DNA]</scope>
</reference>
<evidence type="ECO:0000256" key="1">
    <source>
        <dbReference type="SAM" id="MobiDB-lite"/>
    </source>
</evidence>
<dbReference type="RefSeq" id="XP_027083127.1">
    <property type="nucleotide sequence ID" value="XM_027227326.2"/>
</dbReference>
<proteinExistence type="predicted"/>
<gene>
    <name evidence="4" type="primary">LOC113705469</name>
</gene>
<accession>A0A6P6TZ81</accession>
<reference evidence="4" key="2">
    <citation type="submission" date="2025-08" db="UniProtKB">
        <authorList>
            <consortium name="RefSeq"/>
        </authorList>
    </citation>
    <scope>IDENTIFICATION</scope>
    <source>
        <tissue evidence="4">Leaves</tissue>
    </source>
</reference>
<keyword evidence="2" id="KW-0472">Membrane</keyword>
<keyword evidence="2" id="KW-1133">Transmembrane helix</keyword>
<keyword evidence="2" id="KW-0812">Transmembrane</keyword>
<protein>
    <submittedName>
        <fullName evidence="4">Uncharacterized protein isoform X1</fullName>
    </submittedName>
</protein>